<dbReference type="AlphaFoldDB" id="A0A0D9ZR76"/>
<evidence type="ECO:0000313" key="1">
    <source>
        <dbReference type="EnsemblPlants" id="OGLUM04G26310.2"/>
    </source>
</evidence>
<protein>
    <submittedName>
        <fullName evidence="1">Uncharacterized protein</fullName>
    </submittedName>
</protein>
<keyword evidence="2" id="KW-1185">Reference proteome</keyword>
<dbReference type="HOGENOM" id="CLU_2088603_0_0_1"/>
<dbReference type="Gramene" id="OGLUM04G26310.2">
    <property type="protein sequence ID" value="OGLUM04G26310.2"/>
    <property type="gene ID" value="OGLUM04G26310"/>
</dbReference>
<sequence length="117" mass="12965">MGINHNVEAYDGRGMINSTSWARKPEVQILTITTDLCQVYKLPHPNQAPRCVTHHAGTAQVRVSICCARAVVPALFHALIKASVPDVQELVRRFHARQGQETISITTFHLLLSHTSS</sequence>
<name>A0A0D9ZR76_9ORYZ</name>
<proteinExistence type="predicted"/>
<accession>A0A0D9ZR76</accession>
<evidence type="ECO:0000313" key="2">
    <source>
        <dbReference type="Proteomes" id="UP000026961"/>
    </source>
</evidence>
<reference evidence="1" key="2">
    <citation type="submission" date="2018-05" db="EMBL/GenBank/DDBJ databases">
        <title>OgluRS3 (Oryza glumaepatula Reference Sequence Version 3).</title>
        <authorList>
            <person name="Zhang J."/>
            <person name="Kudrna D."/>
            <person name="Lee S."/>
            <person name="Talag J."/>
            <person name="Welchert J."/>
            <person name="Wing R.A."/>
        </authorList>
    </citation>
    <scope>NUCLEOTIDE SEQUENCE [LARGE SCALE GENOMIC DNA]</scope>
</reference>
<reference evidence="1" key="1">
    <citation type="submission" date="2015-04" db="UniProtKB">
        <authorList>
            <consortium name="EnsemblPlants"/>
        </authorList>
    </citation>
    <scope>IDENTIFICATION</scope>
</reference>
<dbReference type="Proteomes" id="UP000026961">
    <property type="component" value="Chromosome 4"/>
</dbReference>
<organism evidence="1">
    <name type="scientific">Oryza glumipatula</name>
    <dbReference type="NCBI Taxonomy" id="40148"/>
    <lineage>
        <taxon>Eukaryota</taxon>
        <taxon>Viridiplantae</taxon>
        <taxon>Streptophyta</taxon>
        <taxon>Embryophyta</taxon>
        <taxon>Tracheophyta</taxon>
        <taxon>Spermatophyta</taxon>
        <taxon>Magnoliopsida</taxon>
        <taxon>Liliopsida</taxon>
        <taxon>Poales</taxon>
        <taxon>Poaceae</taxon>
        <taxon>BOP clade</taxon>
        <taxon>Oryzoideae</taxon>
        <taxon>Oryzeae</taxon>
        <taxon>Oryzinae</taxon>
        <taxon>Oryza</taxon>
    </lineage>
</organism>
<dbReference type="EnsemblPlants" id="OGLUM04G26310.2">
    <property type="protein sequence ID" value="OGLUM04G26310.2"/>
    <property type="gene ID" value="OGLUM04G26310"/>
</dbReference>